<keyword evidence="5" id="KW-0812">Transmembrane</keyword>
<dbReference type="Gene3D" id="2.40.160.10">
    <property type="entry name" value="Porin"/>
    <property type="match status" value="1"/>
</dbReference>
<dbReference type="EMBL" id="CP028519">
    <property type="protein sequence ID" value="AVY94373.1"/>
    <property type="molecule type" value="Genomic_DNA"/>
</dbReference>
<organism evidence="13 14">
    <name type="scientific">Microvirgula aerodenitrificans</name>
    <dbReference type="NCBI Taxonomy" id="57480"/>
    <lineage>
        <taxon>Bacteria</taxon>
        <taxon>Pseudomonadati</taxon>
        <taxon>Pseudomonadota</taxon>
        <taxon>Betaproteobacteria</taxon>
        <taxon>Neisseriales</taxon>
        <taxon>Aquaspirillaceae</taxon>
        <taxon>Microvirgula</taxon>
    </lineage>
</organism>
<dbReference type="GO" id="GO:0046930">
    <property type="term" value="C:pore complex"/>
    <property type="evidence" value="ECO:0007669"/>
    <property type="project" value="UniProtKB-KW"/>
</dbReference>
<comment type="subcellular location">
    <subcellularLocation>
        <location evidence="1">Cell outer membrane</location>
        <topology evidence="1">Multi-pass membrane protein</topology>
    </subcellularLocation>
</comment>
<evidence type="ECO:0000256" key="11">
    <source>
        <dbReference type="SAM" id="SignalP"/>
    </source>
</evidence>
<keyword evidence="4" id="KW-1134">Transmembrane beta strand</keyword>
<reference evidence="13 14" key="1">
    <citation type="submission" date="2018-04" db="EMBL/GenBank/DDBJ databases">
        <title>Denitrifier Microvirgula.</title>
        <authorList>
            <person name="Anderson E."/>
            <person name="Jang J."/>
            <person name="Ishii S."/>
        </authorList>
    </citation>
    <scope>NUCLEOTIDE SEQUENCE [LARGE SCALE GENOMIC DNA]</scope>
    <source>
        <strain evidence="13 14">BE2.4</strain>
    </source>
</reference>
<dbReference type="Proteomes" id="UP000244173">
    <property type="component" value="Chromosome"/>
</dbReference>
<protein>
    <submittedName>
        <fullName evidence="13">Porin</fullName>
    </submittedName>
</protein>
<dbReference type="RefSeq" id="WP_107889370.1">
    <property type="nucleotide sequence ID" value="NZ_CP028519.1"/>
</dbReference>
<dbReference type="KEGG" id="maer:DAI18_10205"/>
<evidence type="ECO:0000259" key="12">
    <source>
        <dbReference type="Pfam" id="PF13609"/>
    </source>
</evidence>
<dbReference type="PRINTS" id="PR00184">
    <property type="entry name" value="NEISSPPORIN"/>
</dbReference>
<proteinExistence type="predicted"/>
<evidence type="ECO:0000256" key="8">
    <source>
        <dbReference type="ARBA" id="ARBA00023114"/>
    </source>
</evidence>
<dbReference type="CDD" id="cd00342">
    <property type="entry name" value="gram_neg_porins"/>
    <property type="match status" value="1"/>
</dbReference>
<keyword evidence="7" id="KW-0406">Ion transport</keyword>
<dbReference type="InterPro" id="IPR002299">
    <property type="entry name" value="Porin_Neis"/>
</dbReference>
<dbReference type="Pfam" id="PF13609">
    <property type="entry name" value="Porin_4"/>
    <property type="match status" value="1"/>
</dbReference>
<evidence type="ECO:0000256" key="1">
    <source>
        <dbReference type="ARBA" id="ARBA00004571"/>
    </source>
</evidence>
<feature type="chain" id="PRO_5015571027" evidence="11">
    <location>
        <begin position="19"/>
        <end position="369"/>
    </location>
</feature>
<evidence type="ECO:0000256" key="5">
    <source>
        <dbReference type="ARBA" id="ARBA00022692"/>
    </source>
</evidence>
<name>A0A2S0PAN5_9NEIS</name>
<evidence type="ECO:0000313" key="14">
    <source>
        <dbReference type="Proteomes" id="UP000244173"/>
    </source>
</evidence>
<evidence type="ECO:0000256" key="2">
    <source>
        <dbReference type="ARBA" id="ARBA00011233"/>
    </source>
</evidence>
<evidence type="ECO:0000256" key="9">
    <source>
        <dbReference type="ARBA" id="ARBA00023136"/>
    </source>
</evidence>
<dbReference type="InterPro" id="IPR033900">
    <property type="entry name" value="Gram_neg_porin_domain"/>
</dbReference>
<dbReference type="GO" id="GO:0009279">
    <property type="term" value="C:cell outer membrane"/>
    <property type="evidence" value="ECO:0007669"/>
    <property type="project" value="UniProtKB-SubCell"/>
</dbReference>
<gene>
    <name evidence="13" type="ORF">DAI18_10205</name>
</gene>
<dbReference type="GO" id="GO:0015288">
    <property type="term" value="F:porin activity"/>
    <property type="evidence" value="ECO:0007669"/>
    <property type="project" value="UniProtKB-KW"/>
</dbReference>
<keyword evidence="9" id="KW-0472">Membrane</keyword>
<evidence type="ECO:0000313" key="13">
    <source>
        <dbReference type="EMBL" id="AVY94373.1"/>
    </source>
</evidence>
<dbReference type="AlphaFoldDB" id="A0A2S0PAN5"/>
<dbReference type="STRING" id="1122240.GCA_000620105_00077"/>
<comment type="subunit">
    <text evidence="2">Homotrimer.</text>
</comment>
<feature type="domain" description="Porin" evidence="12">
    <location>
        <begin position="6"/>
        <end position="345"/>
    </location>
</feature>
<evidence type="ECO:0000256" key="6">
    <source>
        <dbReference type="ARBA" id="ARBA00022729"/>
    </source>
</evidence>
<evidence type="ECO:0000256" key="10">
    <source>
        <dbReference type="ARBA" id="ARBA00023237"/>
    </source>
</evidence>
<dbReference type="InterPro" id="IPR001702">
    <property type="entry name" value="Porin_Gram-ve"/>
</dbReference>
<keyword evidence="14" id="KW-1185">Reference proteome</keyword>
<keyword evidence="3" id="KW-0813">Transport</keyword>
<evidence type="ECO:0000256" key="7">
    <source>
        <dbReference type="ARBA" id="ARBA00023065"/>
    </source>
</evidence>
<dbReference type="PANTHER" id="PTHR34501">
    <property type="entry name" value="PROTEIN YDDL-RELATED"/>
    <property type="match status" value="1"/>
</dbReference>
<dbReference type="SUPFAM" id="SSF56935">
    <property type="entry name" value="Porins"/>
    <property type="match status" value="1"/>
</dbReference>
<dbReference type="InterPro" id="IPR023614">
    <property type="entry name" value="Porin_dom_sf"/>
</dbReference>
<keyword evidence="8" id="KW-0626">Porin</keyword>
<keyword evidence="10" id="KW-0998">Cell outer membrane</keyword>
<dbReference type="OrthoDB" id="5289162at2"/>
<evidence type="ECO:0000256" key="4">
    <source>
        <dbReference type="ARBA" id="ARBA00022452"/>
    </source>
</evidence>
<feature type="signal peptide" evidence="11">
    <location>
        <begin position="1"/>
        <end position="18"/>
    </location>
</feature>
<sequence length="369" mass="39943">MKKLIALTVAMLPLTALADVTIYGNIEADVESGKSLMNADQGHGSQTRVDDTGSYIGFKGDEELGNGLKALWQVESYLSVDGSDINGNGSWATRDSFVGLQSQFGTVRVGKLSDYMNSDMETMDPWLYGQGVNGLGTMTRFDGRYNNAVRYDMPTLYGFDFSAIYSVGENEQPDGSHQGNGRNHGDAWGVGMGYQNSGFFGKLGYMQFQDQGANGQDGNYWRLEGGYHANNLLVSAAYQESKQYGSDATLGSSNIWGRSSNDLNGSVTGVGSFGNSDKIETREAALTVGYTFGAITPRVTYAWGDDAKVNGSTQNNSGYNQYIVGVDYALSKRTTAYASYGYTKYGSDQYTNGSDDSEHTVAVGLQHRF</sequence>
<dbReference type="GO" id="GO:0034220">
    <property type="term" value="P:monoatomic ion transmembrane transport"/>
    <property type="evidence" value="ECO:0007669"/>
    <property type="project" value="InterPro"/>
</dbReference>
<keyword evidence="6 11" id="KW-0732">Signal</keyword>
<dbReference type="InterPro" id="IPR050298">
    <property type="entry name" value="Gram-neg_bact_OMP"/>
</dbReference>
<accession>A0A2S0PAN5</accession>
<dbReference type="PRINTS" id="PR00182">
    <property type="entry name" value="ECOLNEIPORIN"/>
</dbReference>
<dbReference type="PANTHER" id="PTHR34501:SF9">
    <property type="entry name" value="MAJOR OUTER MEMBRANE PROTEIN P.IA"/>
    <property type="match status" value="1"/>
</dbReference>
<evidence type="ECO:0000256" key="3">
    <source>
        <dbReference type="ARBA" id="ARBA00022448"/>
    </source>
</evidence>